<dbReference type="RefSeq" id="WP_280007216.1">
    <property type="nucleotide sequence ID" value="NZ_JAOCEK010000002.1"/>
</dbReference>
<dbReference type="AlphaFoldDB" id="A0AA42TTQ7"/>
<organism evidence="6 7">
    <name type="scientific">Comamonas thiooxydans</name>
    <dbReference type="NCBI Taxonomy" id="363952"/>
    <lineage>
        <taxon>Bacteria</taxon>
        <taxon>Pseudomonadati</taxon>
        <taxon>Pseudomonadota</taxon>
        <taxon>Betaproteobacteria</taxon>
        <taxon>Burkholderiales</taxon>
        <taxon>Comamonadaceae</taxon>
        <taxon>Comamonas</taxon>
    </lineage>
</organism>
<dbReference type="Pfam" id="PF12167">
    <property type="entry name" value="Arm-DNA-bind_2"/>
    <property type="match status" value="1"/>
</dbReference>
<evidence type="ECO:0000256" key="3">
    <source>
        <dbReference type="ARBA" id="ARBA00023125"/>
    </source>
</evidence>
<dbReference type="GO" id="GO:0003677">
    <property type="term" value="F:DNA binding"/>
    <property type="evidence" value="ECO:0007669"/>
    <property type="project" value="UniProtKB-KW"/>
</dbReference>
<keyword evidence="2" id="KW-0229">DNA integration</keyword>
<dbReference type="CDD" id="cd01189">
    <property type="entry name" value="INT_ICEBs1_C_like"/>
    <property type="match status" value="1"/>
</dbReference>
<gene>
    <name evidence="6" type="ORF">N5D63_04970</name>
</gene>
<dbReference type="Gene3D" id="1.10.443.10">
    <property type="entry name" value="Intergrase catalytic core"/>
    <property type="match status" value="1"/>
</dbReference>
<dbReference type="Gene3D" id="1.10.150.130">
    <property type="match status" value="1"/>
</dbReference>
<sequence length="379" mass="43082">MPRAVAKTTGVIVRESHLQIDLRAQGFGRERLDLAPTPANIQYAARLRLEILAKIERGAFALADYFPDSPRAVKDAQSLTFKQLAGEWLRVKKPQVQHSTFHHYEQTLTSYHYNELMEMRLASLDYRALMKLLADFPSNGKTFNNVATVLRQVLEYGFKAKLLAEPLHDHVQMRRHQKPGPDPFPLHEVNQIIQSMPAGQARNYFELAFFSGMRPSEQIAMQWSKVDLKAGKMLVDAARTRGEEKGTKTGNTRTVELTANALEALRRQKASSHKNAVYVFETEQGKPFGSTDIPLDAWWRPTVSALGLRYRDARQTRHTFATMCLMAGITPGWVAMQMGHSIEMFFRVYSRWIEGADQGAEKRKLDSYLTQGAHPHQPC</sequence>
<dbReference type="SUPFAM" id="SSF56349">
    <property type="entry name" value="DNA breaking-rejoining enzymes"/>
    <property type="match status" value="1"/>
</dbReference>
<accession>A0AA42TTQ7</accession>
<dbReference type="EMBL" id="JAOCEK010000002">
    <property type="protein sequence ID" value="MDH1333498.1"/>
    <property type="molecule type" value="Genomic_DNA"/>
</dbReference>
<protein>
    <submittedName>
        <fullName evidence="6">Tyrosine-type recombinase/integrase</fullName>
    </submittedName>
</protein>
<dbReference type="InterPro" id="IPR011010">
    <property type="entry name" value="DNA_brk_join_enz"/>
</dbReference>
<dbReference type="InterPro" id="IPR010998">
    <property type="entry name" value="Integrase_recombinase_N"/>
</dbReference>
<keyword evidence="3" id="KW-0238">DNA-binding</keyword>
<evidence type="ECO:0000259" key="5">
    <source>
        <dbReference type="PROSITE" id="PS51898"/>
    </source>
</evidence>
<dbReference type="GO" id="GO:0015074">
    <property type="term" value="P:DNA integration"/>
    <property type="evidence" value="ECO:0007669"/>
    <property type="project" value="UniProtKB-KW"/>
</dbReference>
<dbReference type="PROSITE" id="PS51898">
    <property type="entry name" value="TYR_RECOMBINASE"/>
    <property type="match status" value="1"/>
</dbReference>
<dbReference type="GO" id="GO:0006310">
    <property type="term" value="P:DNA recombination"/>
    <property type="evidence" value="ECO:0007669"/>
    <property type="project" value="UniProtKB-KW"/>
</dbReference>
<dbReference type="InterPro" id="IPR002104">
    <property type="entry name" value="Integrase_catalytic"/>
</dbReference>
<evidence type="ECO:0000313" key="7">
    <source>
        <dbReference type="Proteomes" id="UP001161065"/>
    </source>
</evidence>
<dbReference type="Proteomes" id="UP001161065">
    <property type="component" value="Unassembled WGS sequence"/>
</dbReference>
<dbReference type="InterPro" id="IPR050808">
    <property type="entry name" value="Phage_Integrase"/>
</dbReference>
<dbReference type="PANTHER" id="PTHR30629:SF6">
    <property type="entry name" value="PROPHAGE INTEGRASE INTA-RELATED"/>
    <property type="match status" value="1"/>
</dbReference>
<dbReference type="InterPro" id="IPR013762">
    <property type="entry name" value="Integrase-like_cat_sf"/>
</dbReference>
<keyword evidence="4" id="KW-0233">DNA recombination</keyword>
<comment type="similarity">
    <text evidence="1">Belongs to the 'phage' integrase family.</text>
</comment>
<feature type="domain" description="Tyr recombinase" evidence="5">
    <location>
        <begin position="179"/>
        <end position="364"/>
    </location>
</feature>
<dbReference type="InterPro" id="IPR022000">
    <property type="entry name" value="Min27-like_integrase_DNA_bind"/>
</dbReference>
<comment type="caution">
    <text evidence="6">The sequence shown here is derived from an EMBL/GenBank/DDBJ whole genome shotgun (WGS) entry which is preliminary data.</text>
</comment>
<dbReference type="Pfam" id="PF00589">
    <property type="entry name" value="Phage_integrase"/>
    <property type="match status" value="1"/>
</dbReference>
<proteinExistence type="inferred from homology"/>
<evidence type="ECO:0000256" key="1">
    <source>
        <dbReference type="ARBA" id="ARBA00008857"/>
    </source>
</evidence>
<reference evidence="6" key="1">
    <citation type="submission" date="2022-09" db="EMBL/GenBank/DDBJ databases">
        <title>Intensive care unit water sources are persistently colonized with multi-drug resistant bacteria and are the site of extensive horizontal gene transfer of antibiotic resistance genes.</title>
        <authorList>
            <person name="Diorio-Toth L."/>
        </authorList>
    </citation>
    <scope>NUCLEOTIDE SEQUENCE</scope>
    <source>
        <strain evidence="6">GD03832</strain>
    </source>
</reference>
<name>A0AA42TTQ7_9BURK</name>
<evidence type="ECO:0000313" key="6">
    <source>
        <dbReference type="EMBL" id="MDH1333498.1"/>
    </source>
</evidence>
<evidence type="ECO:0000256" key="2">
    <source>
        <dbReference type="ARBA" id="ARBA00022908"/>
    </source>
</evidence>
<evidence type="ECO:0000256" key="4">
    <source>
        <dbReference type="ARBA" id="ARBA00023172"/>
    </source>
</evidence>
<dbReference type="PANTHER" id="PTHR30629">
    <property type="entry name" value="PROPHAGE INTEGRASE"/>
    <property type="match status" value="1"/>
</dbReference>